<organism evidence="1">
    <name type="scientific">viral metagenome</name>
    <dbReference type="NCBI Taxonomy" id="1070528"/>
    <lineage>
        <taxon>unclassified sequences</taxon>
        <taxon>metagenomes</taxon>
        <taxon>organismal metagenomes</taxon>
    </lineage>
</organism>
<dbReference type="AlphaFoldDB" id="A0A6C0IN98"/>
<proteinExistence type="predicted"/>
<reference evidence="1" key="1">
    <citation type="journal article" date="2020" name="Nature">
        <title>Giant virus diversity and host interactions through global metagenomics.</title>
        <authorList>
            <person name="Schulz F."/>
            <person name="Roux S."/>
            <person name="Paez-Espino D."/>
            <person name="Jungbluth S."/>
            <person name="Walsh D.A."/>
            <person name="Denef V.J."/>
            <person name="McMahon K.D."/>
            <person name="Konstantinidis K.T."/>
            <person name="Eloe-Fadrosh E.A."/>
            <person name="Kyrpides N.C."/>
            <person name="Woyke T."/>
        </authorList>
    </citation>
    <scope>NUCLEOTIDE SEQUENCE</scope>
    <source>
        <strain evidence="1">GVMAG-M-3300024258-28</strain>
    </source>
</reference>
<dbReference type="EMBL" id="MN740218">
    <property type="protein sequence ID" value="QHT94299.1"/>
    <property type="molecule type" value="Genomic_DNA"/>
</dbReference>
<evidence type="ECO:0008006" key="2">
    <source>
        <dbReference type="Google" id="ProtNLM"/>
    </source>
</evidence>
<accession>A0A6C0IN98</accession>
<sequence length="307" mass="35875">MATQKTQIKYKFKCEPCRFYTNNNYDFKRHNGTKKHEKTVKYARSSTALIEEECYVCDCGKFYKERTGLWRHKKKCDIEYNNEIDTSENDIPEEMTGKEMVLKLIKQNGELQKQIISMSKETKQITNITNQTNHFNLNIFLNEHCKNAVNLIDFVNSLHISIPDLEKTGKVGYVEGLSGILVNALNNMDVTERPIHCTDAKRETVYVKDQDTWQIEDKDRTKLKTTIKALEDKNLRSITTWQEENPRYEIMNTKENAEYINISLNSLGSSSLEESNKQQDKIIKNVLKEVVIDKKKGEIIIRDEKEE</sequence>
<protein>
    <recommendedName>
        <fullName evidence="2">C2H2-type domain-containing protein</fullName>
    </recommendedName>
</protein>
<evidence type="ECO:0000313" key="1">
    <source>
        <dbReference type="EMBL" id="QHT94299.1"/>
    </source>
</evidence>
<name>A0A6C0IN98_9ZZZZ</name>